<keyword evidence="2" id="KW-0472">Membrane</keyword>
<feature type="region of interest" description="Disordered" evidence="1">
    <location>
        <begin position="1"/>
        <end position="24"/>
    </location>
</feature>
<keyword evidence="4" id="KW-1185">Reference proteome</keyword>
<dbReference type="AlphaFoldDB" id="A0A975IYM5"/>
<evidence type="ECO:0000256" key="1">
    <source>
        <dbReference type="SAM" id="MobiDB-lite"/>
    </source>
</evidence>
<dbReference type="Proteomes" id="UP000676169">
    <property type="component" value="Chromosome"/>
</dbReference>
<sequence>MKPPNRPVPPRRPVTPPAGNVPAPRAIQAGYRKKEQMQQFRSVLMVIIALGGLWLLVQKFGLVQKFVPGMASAQSTPAKKKAQDSSGPDLGTHDSDVGYSDLFKNQPPASSGTTGGSPGTMAANGTSGGATAGDATGTGSQGTVGEVSGVSNDDIFGDTTLVLAGLDATRESFLKKDADLLQRAINEGAWTSYRKMLGRSLEAAIPTMHIGDGRGRYEEFWKTPMFYQAFLRWQVLGRFSPKSIHEVTHDERARAMITWLFNTPEKMEQVLLTVKPEDDKDRVMVFLKDAWTAKEAVAKKYFNLALACAVVFDKPMTAKNPGGEKDYSSELSIDPLVRYLWYIEKDEKGKMVGPIDRLPARDLVYVVCAPVIQSELEWAVDKMHLNRKNWGDAYGMVKYLMERAVKGINPYTEYTFAQILKEGGICGDQSYFCANTARANGIPAMVFAGETDLGGHAWVALKVKDDEWTTGVGRIGGVSKGQTDNPQIGGAITEQEVWQWNDRDHQSPVISISVYRHLWLCDYFSEQGKKDLVAEAVRLSNTIGRSFVESWARLYAVLEDETGAKDPKDPEVYGEWKKFAGDMRREFRENPRMAALAAKAETEHVFPYGSENDAKTAFLRERRRDERNQSEQKDLIAESLKREAEIILKRNEPTAKKDIEHLYDPALREYGGSITGFKMISSDYFGYMKDDPEMAKKAVRDIELAFNRVVKSNSGDWFRTKTEAGIVTTIAGYYRQVGDEPRAKMLEKRYEREMAKAERDAL</sequence>
<keyword evidence="2" id="KW-0812">Transmembrane</keyword>
<name>A0A975IYM5_9BACT</name>
<evidence type="ECO:0000256" key="2">
    <source>
        <dbReference type="SAM" id="Phobius"/>
    </source>
</evidence>
<feature type="compositionally biased region" description="Pro residues" evidence="1">
    <location>
        <begin position="1"/>
        <end position="16"/>
    </location>
</feature>
<reference evidence="3" key="1">
    <citation type="submission" date="2021-04" db="EMBL/GenBank/DDBJ databases">
        <title>Luteolibacter sp. 32A isolated from the skin of an Anderson's salamander (Ambystoma andersonii).</title>
        <authorList>
            <person name="Spergser J."/>
            <person name="Busse H.-J."/>
        </authorList>
    </citation>
    <scope>NUCLEOTIDE SEQUENCE</scope>
    <source>
        <strain evidence="3">32A</strain>
    </source>
</reference>
<feature type="transmembrane region" description="Helical" evidence="2">
    <location>
        <begin position="40"/>
        <end position="57"/>
    </location>
</feature>
<dbReference type="RefSeq" id="WP_211630527.1">
    <property type="nucleotide sequence ID" value="NZ_CP073100.1"/>
</dbReference>
<organism evidence="3 4">
    <name type="scientific">Luteolibacter ambystomatis</name>
    <dbReference type="NCBI Taxonomy" id="2824561"/>
    <lineage>
        <taxon>Bacteria</taxon>
        <taxon>Pseudomonadati</taxon>
        <taxon>Verrucomicrobiota</taxon>
        <taxon>Verrucomicrobiia</taxon>
        <taxon>Verrucomicrobiales</taxon>
        <taxon>Verrucomicrobiaceae</taxon>
        <taxon>Luteolibacter</taxon>
    </lineage>
</organism>
<feature type="region of interest" description="Disordered" evidence="1">
    <location>
        <begin position="71"/>
        <end position="146"/>
    </location>
</feature>
<keyword evidence="2" id="KW-1133">Transmembrane helix</keyword>
<protein>
    <submittedName>
        <fullName evidence="3">Transglutaminase domain-containing protein</fullName>
    </submittedName>
</protein>
<evidence type="ECO:0000313" key="4">
    <source>
        <dbReference type="Proteomes" id="UP000676169"/>
    </source>
</evidence>
<evidence type="ECO:0000313" key="3">
    <source>
        <dbReference type="EMBL" id="QUE50387.1"/>
    </source>
</evidence>
<feature type="compositionally biased region" description="Low complexity" evidence="1">
    <location>
        <begin position="132"/>
        <end position="143"/>
    </location>
</feature>
<dbReference type="KEGG" id="lamb:KBB96_16145"/>
<gene>
    <name evidence="3" type="ORF">KBB96_16145</name>
</gene>
<dbReference type="EMBL" id="CP073100">
    <property type="protein sequence ID" value="QUE50387.1"/>
    <property type="molecule type" value="Genomic_DNA"/>
</dbReference>
<proteinExistence type="predicted"/>
<accession>A0A975IYM5</accession>